<dbReference type="AlphaFoldDB" id="A0AAE0KZM2"/>
<accession>A0AAE0KZM2</accession>
<organism evidence="2 3">
    <name type="scientific">Cymbomonas tetramitiformis</name>
    <dbReference type="NCBI Taxonomy" id="36881"/>
    <lineage>
        <taxon>Eukaryota</taxon>
        <taxon>Viridiplantae</taxon>
        <taxon>Chlorophyta</taxon>
        <taxon>Pyramimonadophyceae</taxon>
        <taxon>Pyramimonadales</taxon>
        <taxon>Pyramimonadaceae</taxon>
        <taxon>Cymbomonas</taxon>
    </lineage>
</organism>
<name>A0AAE0KZM2_9CHLO</name>
<feature type="transmembrane region" description="Helical" evidence="1">
    <location>
        <begin position="47"/>
        <end position="71"/>
    </location>
</feature>
<sequence>RRDWNAVYLALHMMMNWSFVGGFRGFVRTWGPFLVLFPLAVKFFGVAFFKMWIIIISLLIIPVVVYSFAVYSPEVLMYITPVKVDEGHWKKMCPHAHQVSQM</sequence>
<gene>
    <name evidence="2" type="ORF">CYMTET_24765</name>
</gene>
<reference evidence="2 3" key="1">
    <citation type="journal article" date="2015" name="Genome Biol. Evol.">
        <title>Comparative Genomics of a Bacterivorous Green Alga Reveals Evolutionary Causalities and Consequences of Phago-Mixotrophic Mode of Nutrition.</title>
        <authorList>
            <person name="Burns J.A."/>
            <person name="Paasch A."/>
            <person name="Narechania A."/>
            <person name="Kim E."/>
        </authorList>
    </citation>
    <scope>NUCLEOTIDE SEQUENCE [LARGE SCALE GENOMIC DNA]</scope>
    <source>
        <strain evidence="2 3">PLY_AMNH</strain>
    </source>
</reference>
<comment type="caution">
    <text evidence="2">The sequence shown here is derived from an EMBL/GenBank/DDBJ whole genome shotgun (WGS) entry which is preliminary data.</text>
</comment>
<keyword evidence="1" id="KW-0812">Transmembrane</keyword>
<proteinExistence type="predicted"/>
<protein>
    <submittedName>
        <fullName evidence="2">Uncharacterized protein</fullName>
    </submittedName>
</protein>
<feature type="transmembrane region" description="Helical" evidence="1">
    <location>
        <begin position="7"/>
        <end position="27"/>
    </location>
</feature>
<dbReference type="EMBL" id="LGRX02012926">
    <property type="protein sequence ID" value="KAK3266626.1"/>
    <property type="molecule type" value="Genomic_DNA"/>
</dbReference>
<keyword evidence="3" id="KW-1185">Reference proteome</keyword>
<keyword evidence="1" id="KW-0472">Membrane</keyword>
<evidence type="ECO:0000313" key="3">
    <source>
        <dbReference type="Proteomes" id="UP001190700"/>
    </source>
</evidence>
<feature type="non-terminal residue" evidence="2">
    <location>
        <position position="1"/>
    </location>
</feature>
<evidence type="ECO:0000256" key="1">
    <source>
        <dbReference type="SAM" id="Phobius"/>
    </source>
</evidence>
<evidence type="ECO:0000313" key="2">
    <source>
        <dbReference type="EMBL" id="KAK3266626.1"/>
    </source>
</evidence>
<dbReference type="Proteomes" id="UP001190700">
    <property type="component" value="Unassembled WGS sequence"/>
</dbReference>
<keyword evidence="1" id="KW-1133">Transmembrane helix</keyword>